<dbReference type="Pfam" id="PF01814">
    <property type="entry name" value="Hemerythrin"/>
    <property type="match status" value="1"/>
</dbReference>
<dbReference type="SMART" id="SM00283">
    <property type="entry name" value="MA"/>
    <property type="match status" value="1"/>
</dbReference>
<dbReference type="NCBIfam" id="TIGR02481">
    <property type="entry name" value="hemeryth_dom"/>
    <property type="match status" value="1"/>
</dbReference>
<evidence type="ECO:0000313" key="8">
    <source>
        <dbReference type="EMBL" id="EPR31615.1"/>
    </source>
</evidence>
<dbReference type="PANTHER" id="PTHR32089:SF112">
    <property type="entry name" value="LYSOZYME-LIKE PROTEIN-RELATED"/>
    <property type="match status" value="1"/>
</dbReference>
<dbReference type="Pfam" id="PF00015">
    <property type="entry name" value="MCPsignal"/>
    <property type="match status" value="1"/>
</dbReference>
<reference evidence="8 9" key="1">
    <citation type="journal article" date="2013" name="Genome Announc.">
        <title>Draft genome sequences for three mercury-methylating, sulfate-reducing bacteria.</title>
        <authorList>
            <person name="Brown S.D."/>
            <person name="Hurt R.A.Jr."/>
            <person name="Gilmour C.C."/>
            <person name="Elias D.A."/>
        </authorList>
    </citation>
    <scope>NUCLEOTIDE SEQUENCE [LARGE SCALE GENOMIC DNA]</scope>
    <source>
        <strain evidence="8 9">DSM 16529</strain>
    </source>
</reference>
<evidence type="ECO:0000256" key="5">
    <source>
        <dbReference type="PROSITE-ProRule" id="PRU00284"/>
    </source>
</evidence>
<dbReference type="CDD" id="cd11386">
    <property type="entry name" value="MCP_signal"/>
    <property type="match status" value="1"/>
</dbReference>
<protein>
    <submittedName>
        <fullName evidence="8">Methyl-accepting chemotaxis sensory transducer</fullName>
    </submittedName>
</protein>
<dbReference type="InterPro" id="IPR012312">
    <property type="entry name" value="Hemerythrin-like"/>
</dbReference>
<feature type="domain" description="Methyl-accepting transducer" evidence="7">
    <location>
        <begin position="151"/>
        <end position="387"/>
    </location>
</feature>
<organism evidence="8 9">
    <name type="scientific">Alkalidesulfovibrio alkalitolerans DSM 16529</name>
    <dbReference type="NCBI Taxonomy" id="1121439"/>
    <lineage>
        <taxon>Bacteria</taxon>
        <taxon>Pseudomonadati</taxon>
        <taxon>Thermodesulfobacteriota</taxon>
        <taxon>Desulfovibrionia</taxon>
        <taxon>Desulfovibrionales</taxon>
        <taxon>Desulfovibrionaceae</taxon>
        <taxon>Alkalidesulfovibrio</taxon>
    </lineage>
</organism>
<dbReference type="NCBIfam" id="NF002007">
    <property type="entry name" value="PRK00808.1"/>
    <property type="match status" value="1"/>
</dbReference>
<keyword evidence="6" id="KW-0472">Membrane</keyword>
<dbReference type="STRING" id="1121439.dsat_0939"/>
<dbReference type="PATRIC" id="fig|1121439.3.peg.2307"/>
<dbReference type="PROSITE" id="PS00550">
    <property type="entry name" value="HEMERYTHRINS"/>
    <property type="match status" value="1"/>
</dbReference>
<dbReference type="InterPro" id="IPR016131">
    <property type="entry name" value="Haemerythrin_Fe_BS"/>
</dbReference>
<dbReference type="Gene3D" id="1.10.287.950">
    <property type="entry name" value="Methyl-accepting chemotaxis protein"/>
    <property type="match status" value="1"/>
</dbReference>
<evidence type="ECO:0000256" key="1">
    <source>
        <dbReference type="ARBA" id="ARBA00010587"/>
    </source>
</evidence>
<dbReference type="InterPro" id="IPR004089">
    <property type="entry name" value="MCPsignal_dom"/>
</dbReference>
<keyword evidence="6" id="KW-1133">Transmembrane helix</keyword>
<name>S7T535_9BACT</name>
<evidence type="ECO:0000259" key="7">
    <source>
        <dbReference type="PROSITE" id="PS50111"/>
    </source>
</evidence>
<keyword evidence="2" id="KW-0479">Metal-binding</keyword>
<dbReference type="Proteomes" id="UP000014975">
    <property type="component" value="Unassembled WGS sequence"/>
</dbReference>
<dbReference type="GO" id="GO:0007165">
    <property type="term" value="P:signal transduction"/>
    <property type="evidence" value="ECO:0007669"/>
    <property type="project" value="UniProtKB-KW"/>
</dbReference>
<sequence length="564" mass="60575">MTTRPVILGVLGSTLLFALAALVLAIFDSPIPIWLLALLALASAASLAMAVHTTGAVASLTAMLPAAREGALSPSKAADFAGDYGLLASGLAELSGCIKDSRSCLDEKDKAVATLRRASEEAVAQAREASRLAEKSRADYLLNAATKLENVVSRVMASAGELSNEMERISDGADVQRQRMLETSTAMGEMNMAIGDISKSSSDASVSVEHAKEQAGHSARIVAEAITAIGKVNEATTALKHNMTSLGEKASSIDQVINMINDIADQTNLLALNAAIEAARAGEAGRGFAVVADEVRKLAEKTMNATKEVGASITAIQQSIHGSVEQMELAAKRTDEAAAMARKSGDSAQEILRFAEDNTIKIHAIATASEEQSASSVHISKAIEETEKVARSISEGIHESTRAVLELSTLSRELSQLVTDLKSGMSADTLMPWNSSLATGVKIVDQQHKQLVDMINKLYTAMKNGQGKSVIQKLLDDLAAYTVKHFDMEERYFEQFGYKETAAHKKIHADLKATVMDFIDKFKSGKVDVSMELMNFLRDWLANHIQKTDMRYAKLFLDKGLDRS</sequence>
<dbReference type="CDD" id="cd12107">
    <property type="entry name" value="Hemerythrin"/>
    <property type="match status" value="1"/>
</dbReference>
<feature type="transmembrane region" description="Helical" evidence="6">
    <location>
        <begin position="6"/>
        <end position="26"/>
    </location>
</feature>
<feature type="transmembrane region" description="Helical" evidence="6">
    <location>
        <begin position="33"/>
        <end position="51"/>
    </location>
</feature>
<accession>S7T535</accession>
<keyword evidence="9" id="KW-1185">Reference proteome</keyword>
<proteinExistence type="inferred from homology"/>
<keyword evidence="6" id="KW-0812">Transmembrane</keyword>
<dbReference type="SUPFAM" id="SSF47188">
    <property type="entry name" value="Hemerythrin-like"/>
    <property type="match status" value="1"/>
</dbReference>
<comment type="caution">
    <text evidence="8">The sequence shown here is derived from an EMBL/GenBank/DDBJ whole genome shotgun (WGS) entry which is preliminary data.</text>
</comment>
<dbReference type="SUPFAM" id="SSF58104">
    <property type="entry name" value="Methyl-accepting chemotaxis protein (MCP) signaling domain"/>
    <property type="match status" value="1"/>
</dbReference>
<dbReference type="eggNOG" id="COG0840">
    <property type="taxonomic scope" value="Bacteria"/>
</dbReference>
<dbReference type="RefSeq" id="WP_020887636.1">
    <property type="nucleotide sequence ID" value="NZ_ATHI01000028.1"/>
</dbReference>
<evidence type="ECO:0000256" key="3">
    <source>
        <dbReference type="ARBA" id="ARBA00023004"/>
    </source>
</evidence>
<keyword evidence="3" id="KW-0408">Iron</keyword>
<dbReference type="GO" id="GO:0016020">
    <property type="term" value="C:membrane"/>
    <property type="evidence" value="ECO:0007669"/>
    <property type="project" value="InterPro"/>
</dbReference>
<dbReference type="OrthoDB" id="9765238at2"/>
<dbReference type="PANTHER" id="PTHR32089">
    <property type="entry name" value="METHYL-ACCEPTING CHEMOTAXIS PROTEIN MCPB"/>
    <property type="match status" value="1"/>
</dbReference>
<dbReference type="NCBIfam" id="NF033749">
    <property type="entry name" value="bact_hemeryth"/>
    <property type="match status" value="1"/>
</dbReference>
<gene>
    <name evidence="8" type="ORF">dsat_0939</name>
</gene>
<dbReference type="InterPro" id="IPR012827">
    <property type="entry name" value="Hemerythrin_metal-bd"/>
</dbReference>
<evidence type="ECO:0000256" key="6">
    <source>
        <dbReference type="SAM" id="Phobius"/>
    </source>
</evidence>
<keyword evidence="4 5" id="KW-0807">Transducer</keyword>
<dbReference type="GO" id="GO:0046872">
    <property type="term" value="F:metal ion binding"/>
    <property type="evidence" value="ECO:0007669"/>
    <property type="project" value="UniProtKB-KW"/>
</dbReference>
<dbReference type="InterPro" id="IPR035938">
    <property type="entry name" value="Hemerythrin-like_sf"/>
</dbReference>
<dbReference type="EMBL" id="ATHI01000028">
    <property type="protein sequence ID" value="EPR31615.1"/>
    <property type="molecule type" value="Genomic_DNA"/>
</dbReference>
<dbReference type="PROSITE" id="PS50111">
    <property type="entry name" value="CHEMOTAXIS_TRANSDUC_2"/>
    <property type="match status" value="1"/>
</dbReference>
<evidence type="ECO:0000256" key="2">
    <source>
        <dbReference type="ARBA" id="ARBA00022723"/>
    </source>
</evidence>
<evidence type="ECO:0000313" key="9">
    <source>
        <dbReference type="Proteomes" id="UP000014975"/>
    </source>
</evidence>
<comment type="similarity">
    <text evidence="1">Belongs to the hemerythrin family.</text>
</comment>
<dbReference type="AlphaFoldDB" id="S7T535"/>
<dbReference type="eggNOG" id="COG2703">
    <property type="taxonomic scope" value="Bacteria"/>
</dbReference>
<dbReference type="Gene3D" id="1.20.120.50">
    <property type="entry name" value="Hemerythrin-like"/>
    <property type="match status" value="1"/>
</dbReference>
<evidence type="ECO:0000256" key="4">
    <source>
        <dbReference type="ARBA" id="ARBA00023224"/>
    </source>
</evidence>